<evidence type="ECO:0000313" key="2">
    <source>
        <dbReference type="EMBL" id="PJJ53246.1"/>
    </source>
</evidence>
<dbReference type="AlphaFoldDB" id="A0A2M9B5M5"/>
<dbReference type="EMBL" id="PGFA01000003">
    <property type="protein sequence ID" value="PJJ53246.1"/>
    <property type="molecule type" value="Genomic_DNA"/>
</dbReference>
<dbReference type="GO" id="GO:0003677">
    <property type="term" value="F:DNA binding"/>
    <property type="evidence" value="ECO:0007669"/>
    <property type="project" value="UniProtKB-KW"/>
</dbReference>
<dbReference type="InterPro" id="IPR007421">
    <property type="entry name" value="Schlafen_AlbA_2_dom"/>
</dbReference>
<accession>A0A2M9B5M5</accession>
<dbReference type="PANTHER" id="PTHR30595:SF6">
    <property type="entry name" value="SCHLAFEN ALBA-2 DOMAIN-CONTAINING PROTEIN"/>
    <property type="match status" value="1"/>
</dbReference>
<keyword evidence="2" id="KW-0238">DNA-binding</keyword>
<dbReference type="PANTHER" id="PTHR30595">
    <property type="entry name" value="GLPR-RELATED TRANSCRIPTIONAL REPRESSOR"/>
    <property type="match status" value="1"/>
</dbReference>
<protein>
    <submittedName>
        <fullName evidence="2">Putative DNA-binding protein</fullName>
    </submittedName>
</protein>
<dbReference type="OrthoDB" id="9807907at2"/>
<dbReference type="RefSeq" id="WP_100338137.1">
    <property type="nucleotide sequence ID" value="NZ_PGFA01000003.1"/>
</dbReference>
<dbReference type="InterPro" id="IPR038461">
    <property type="entry name" value="Schlafen_AlbA_2_dom_sf"/>
</dbReference>
<name>A0A2M9B5M5_9BACT</name>
<feature type="domain" description="Schlafen AlbA-2" evidence="1">
    <location>
        <begin position="27"/>
        <end position="153"/>
    </location>
</feature>
<comment type="caution">
    <text evidence="2">The sequence shown here is derived from an EMBL/GenBank/DDBJ whole genome shotgun (WGS) entry which is preliminary data.</text>
</comment>
<proteinExistence type="predicted"/>
<evidence type="ECO:0000313" key="3">
    <source>
        <dbReference type="Proteomes" id="UP000228535"/>
    </source>
</evidence>
<keyword evidence="3" id="KW-1185">Reference proteome</keyword>
<dbReference type="Pfam" id="PF04326">
    <property type="entry name" value="SLFN_AlbA_2"/>
    <property type="match status" value="1"/>
</dbReference>
<evidence type="ECO:0000259" key="1">
    <source>
        <dbReference type="Pfam" id="PF04326"/>
    </source>
</evidence>
<dbReference type="Proteomes" id="UP000228535">
    <property type="component" value="Unassembled WGS sequence"/>
</dbReference>
<reference evidence="2 3" key="1">
    <citation type="submission" date="2017-11" db="EMBL/GenBank/DDBJ databases">
        <title>Genomic Encyclopedia of Archaeal and Bacterial Type Strains, Phase II (KMG-II): From Individual Species to Whole Genera.</title>
        <authorList>
            <person name="Goeker M."/>
        </authorList>
    </citation>
    <scope>NUCLEOTIDE SEQUENCE [LARGE SCALE GENOMIC DNA]</scope>
    <source>
        <strain evidence="2 3">DSM 11115</strain>
    </source>
</reference>
<organism evidence="2 3">
    <name type="scientific">Hymenobacter chitinivorans DSM 11115</name>
    <dbReference type="NCBI Taxonomy" id="1121954"/>
    <lineage>
        <taxon>Bacteria</taxon>
        <taxon>Pseudomonadati</taxon>
        <taxon>Bacteroidota</taxon>
        <taxon>Cytophagia</taxon>
        <taxon>Cytophagales</taxon>
        <taxon>Hymenobacteraceae</taxon>
        <taxon>Hymenobacter</taxon>
    </lineage>
</organism>
<sequence length="473" mass="53897">MNSEQILIDFEKSLDVSGEFLRTKWEENSSIEFKKSLHTRSEEVDKSYLTTISGLANNKGGMILFGIENKTRELVGIKPEYENLDNRYFASPIRLGLDGSLDYFFFTGKFLNKVVGFLYVSEAQSKPVIMKVNAEGVVRGEIYFRYSAQTTKIEAADLRRILEEEVNRKLDKTLKAMQKVADIGADRLALLNTESGQVDLINNDNIKAVLSYEALKGLNIIKKGKIVDEEGAAAYTIRGELEIELEDGNDLIEKHILTLTKETEIYESFFSGVCEHPVLMLQQLLYHRGQYSPLYFFINKADLSLTQAKQLLESIDDRNVIPATKDRILERLEKSEYTKQGAIIEEVKHCFTSSEDVYQLINQVKTVLSSGSKNTEQKIARTICLNTLRSKQYLPEEIYKVHSKRAIEAISHLDESFIQNNKTLIINELEHIYNVVRNADVNSIMRKVICNVDKALYETKPELAPIPLETIVP</sequence>
<dbReference type="Gene3D" id="3.30.950.30">
    <property type="entry name" value="Schlafen, AAA domain"/>
    <property type="match status" value="1"/>
</dbReference>
<gene>
    <name evidence="2" type="ORF">CLV45_3906</name>
</gene>